<dbReference type="Pfam" id="PF01256">
    <property type="entry name" value="Carb_kinase"/>
    <property type="match status" value="1"/>
</dbReference>
<comment type="similarity">
    <text evidence="6">Belongs to the NnrD/CARKD family.</text>
</comment>
<reference evidence="9" key="1">
    <citation type="submission" date="2017-08" db="EMBL/GenBank/DDBJ databases">
        <authorList>
            <person name="Polle J.E."/>
            <person name="Barry K."/>
            <person name="Cushman J."/>
            <person name="Schmutz J."/>
            <person name="Tran D."/>
            <person name="Hathwaick L.T."/>
            <person name="Yim W.C."/>
            <person name="Jenkins J."/>
            <person name="Mckie-Krisberg Z.M."/>
            <person name="Prochnik S."/>
            <person name="Lindquist E."/>
            <person name="Dockter R.B."/>
            <person name="Adam C."/>
            <person name="Molina H."/>
            <person name="Bunkerborg J."/>
            <person name="Jin E."/>
            <person name="Buchheim M."/>
            <person name="Magnuson J."/>
        </authorList>
    </citation>
    <scope>NUCLEOTIDE SEQUENCE</scope>
    <source>
        <strain evidence="9">CCAP 19/18</strain>
    </source>
</reference>
<dbReference type="PROSITE" id="PS51383">
    <property type="entry name" value="YJEF_C_3"/>
    <property type="match status" value="1"/>
</dbReference>
<comment type="catalytic activity">
    <reaction evidence="6">
        <text>(6S)-NADPHX + ATP = ADP + phosphate + NADPH + H(+)</text>
        <dbReference type="Rhea" id="RHEA:32231"/>
        <dbReference type="ChEBI" id="CHEBI:15378"/>
        <dbReference type="ChEBI" id="CHEBI:30616"/>
        <dbReference type="ChEBI" id="CHEBI:43474"/>
        <dbReference type="ChEBI" id="CHEBI:57783"/>
        <dbReference type="ChEBI" id="CHEBI:64076"/>
        <dbReference type="ChEBI" id="CHEBI:456216"/>
        <dbReference type="EC" id="4.2.1.93"/>
    </reaction>
</comment>
<dbReference type="CDD" id="cd01171">
    <property type="entry name" value="YXKO-related"/>
    <property type="match status" value="1"/>
</dbReference>
<dbReference type="EMBL" id="MU069584">
    <property type="protein sequence ID" value="KAF5838277.1"/>
    <property type="molecule type" value="Genomic_DNA"/>
</dbReference>
<feature type="binding site" evidence="6">
    <location>
        <position position="178"/>
    </location>
    <ligand>
        <name>(6S)-NADPHX</name>
        <dbReference type="ChEBI" id="CHEBI:64076"/>
    </ligand>
</feature>
<keyword evidence="1 6" id="KW-0547">Nucleotide-binding</keyword>
<dbReference type="InterPro" id="IPR029056">
    <property type="entry name" value="Ribokinase-like"/>
</dbReference>
<dbReference type="PANTHER" id="PTHR12592:SF0">
    <property type="entry name" value="ATP-DEPENDENT (S)-NAD(P)H-HYDRATE DEHYDRATASE"/>
    <property type="match status" value="1"/>
</dbReference>
<dbReference type="EC" id="4.2.1.93" evidence="6"/>
<evidence type="ECO:0000256" key="2">
    <source>
        <dbReference type="ARBA" id="ARBA00022840"/>
    </source>
</evidence>
<dbReference type="HAMAP" id="MF_01965">
    <property type="entry name" value="NADHX_dehydratase"/>
    <property type="match status" value="1"/>
</dbReference>
<evidence type="ECO:0000259" key="8">
    <source>
        <dbReference type="PROSITE" id="PS51383"/>
    </source>
</evidence>
<feature type="binding site" evidence="6">
    <location>
        <begin position="273"/>
        <end position="277"/>
    </location>
    <ligand>
        <name>ATP</name>
        <dbReference type="ChEBI" id="CHEBI:30616"/>
    </ligand>
</feature>
<evidence type="ECO:0000313" key="10">
    <source>
        <dbReference type="Proteomes" id="UP000815325"/>
    </source>
</evidence>
<dbReference type="SUPFAM" id="SSF53613">
    <property type="entry name" value="Ribokinase-like"/>
    <property type="match status" value="1"/>
</dbReference>
<keyword evidence="3" id="KW-0521">NADP</keyword>
<feature type="binding site" evidence="6">
    <location>
        <position position="302"/>
    </location>
    <ligand>
        <name>(6S)-NADPHX</name>
        <dbReference type="ChEBI" id="CHEBI:64076"/>
    </ligand>
</feature>
<organism evidence="9 10">
    <name type="scientific">Dunaliella salina</name>
    <name type="common">Green alga</name>
    <name type="synonym">Protococcus salinus</name>
    <dbReference type="NCBI Taxonomy" id="3046"/>
    <lineage>
        <taxon>Eukaryota</taxon>
        <taxon>Viridiplantae</taxon>
        <taxon>Chlorophyta</taxon>
        <taxon>core chlorophytes</taxon>
        <taxon>Chlorophyceae</taxon>
        <taxon>CS clade</taxon>
        <taxon>Chlamydomonadales</taxon>
        <taxon>Dunaliellaceae</taxon>
        <taxon>Dunaliella</taxon>
    </lineage>
</organism>
<keyword evidence="2 6" id="KW-0067">ATP-binding</keyword>
<name>A0ABQ7GUH5_DUNSA</name>
<feature type="binding site" evidence="6">
    <location>
        <begin position="231"/>
        <end position="237"/>
    </location>
    <ligand>
        <name>(6S)-NADPHX</name>
        <dbReference type="ChEBI" id="CHEBI:64076"/>
    </ligand>
</feature>
<protein>
    <recommendedName>
        <fullName evidence="6">ATP-dependent (S)-NAD(P)H-hydrate dehydratase</fullName>
        <ecNumber evidence="6">4.2.1.93</ecNumber>
    </recommendedName>
    <alternativeName>
        <fullName evidence="6">ATP-dependent NAD(P)HX dehydratase</fullName>
    </alternativeName>
</protein>
<evidence type="ECO:0000256" key="1">
    <source>
        <dbReference type="ARBA" id="ARBA00022741"/>
    </source>
</evidence>
<comment type="caution">
    <text evidence="9">The sequence shown here is derived from an EMBL/GenBank/DDBJ whole genome shotgun (WGS) entry which is preliminary data.</text>
</comment>
<dbReference type="Proteomes" id="UP000815325">
    <property type="component" value="Unassembled WGS sequence"/>
</dbReference>
<evidence type="ECO:0000256" key="7">
    <source>
        <dbReference type="SAM" id="MobiDB-lite"/>
    </source>
</evidence>
<accession>A0ABQ7GUH5</accession>
<keyword evidence="6" id="KW-0597">Phosphoprotein</keyword>
<sequence>MLQAGTRQGLLTSVFRLPVPSHITSRLQAKGTTPPYSIKPAPPSSSRPLLTTMATADPAQQPESAHNVCIEQFSRWIPALSASSYKGQQGKIGVVGGCVEYTGAPFFAAHSAHKVGADLTYCISMPEAAPVLKGFSPDMMVMPYLPDTNDEQAASFRRYEPKLQGIIGRMSALIVGPGLGDDPGTVKVAIKIIKMACERDLPLLIDGSGLNIVAKDPSIIKGYKNCILTPNVAELGRLAKAVGVQLEGPVSTAWQEAAPQVAAAFEGPVLVSKGPADIITDGCTTLSCEVASGLKRSGGQGDIMAGVVATFVSWSRAAQKGPGGGLLPSVEALPITSNLDTASLLVSAYAGCAVLRTASNKAFRLKGRSLMAPDIIEHLAEALEHQFPNA</sequence>
<gene>
    <name evidence="9" type="ORF">DUNSADRAFT_3073</name>
</gene>
<proteinExistence type="inferred from homology"/>
<comment type="function">
    <text evidence="6">Catalyzes the dehydration of the S-form of NAD(P)HX at the expense of ATP, which is converted to ADP. Together with NAD(P)HX epimerase, which catalyzes the epimerization of the S- and R-forms, the enzyme allows the repair of both epimers of NAD(P)HX, a damaged form of NAD(P)H that is a result of enzymatic or heat-dependent hydration.</text>
</comment>
<evidence type="ECO:0000313" key="9">
    <source>
        <dbReference type="EMBL" id="KAF5838277.1"/>
    </source>
</evidence>
<dbReference type="PANTHER" id="PTHR12592">
    <property type="entry name" value="ATP-DEPENDENT (S)-NAD(P)H-HYDRATE DEHYDRATASE FAMILY MEMBER"/>
    <property type="match status" value="1"/>
</dbReference>
<keyword evidence="5 6" id="KW-0456">Lyase</keyword>
<feature type="binding site" evidence="6">
    <location>
        <begin position="292"/>
        <end position="301"/>
    </location>
    <ligand>
        <name>ATP</name>
        <dbReference type="ChEBI" id="CHEBI:30616"/>
    </ligand>
</feature>
<evidence type="ECO:0000256" key="6">
    <source>
        <dbReference type="HAMAP-Rule" id="MF_03157"/>
    </source>
</evidence>
<feature type="region of interest" description="Disordered" evidence="7">
    <location>
        <begin position="27"/>
        <end position="46"/>
    </location>
</feature>
<evidence type="ECO:0000256" key="3">
    <source>
        <dbReference type="ARBA" id="ARBA00022857"/>
    </source>
</evidence>
<dbReference type="NCBIfam" id="TIGR00196">
    <property type="entry name" value="yjeF_cterm"/>
    <property type="match status" value="1"/>
</dbReference>
<dbReference type="Gene3D" id="3.40.1190.20">
    <property type="match status" value="1"/>
</dbReference>
<comment type="catalytic activity">
    <reaction evidence="6">
        <text>(6S)-NADHX + ATP = ADP + phosphate + NADH + H(+)</text>
        <dbReference type="Rhea" id="RHEA:19017"/>
        <dbReference type="ChEBI" id="CHEBI:15378"/>
        <dbReference type="ChEBI" id="CHEBI:30616"/>
        <dbReference type="ChEBI" id="CHEBI:43474"/>
        <dbReference type="ChEBI" id="CHEBI:57945"/>
        <dbReference type="ChEBI" id="CHEBI:64074"/>
        <dbReference type="ChEBI" id="CHEBI:456216"/>
        <dbReference type="EC" id="4.2.1.93"/>
    </reaction>
</comment>
<dbReference type="InterPro" id="IPR000631">
    <property type="entry name" value="CARKD"/>
</dbReference>
<feature type="domain" description="YjeF C-terminal" evidence="8">
    <location>
        <begin position="69"/>
        <end position="386"/>
    </location>
</feature>
<keyword evidence="10" id="KW-1185">Reference proteome</keyword>
<evidence type="ECO:0000256" key="5">
    <source>
        <dbReference type="ARBA" id="ARBA00023239"/>
    </source>
</evidence>
<keyword evidence="4 6" id="KW-0520">NAD</keyword>
<comment type="cofactor">
    <cofactor evidence="6">
        <name>Mg(2+)</name>
        <dbReference type="ChEBI" id="CHEBI:18420"/>
    </cofactor>
</comment>
<evidence type="ECO:0000256" key="4">
    <source>
        <dbReference type="ARBA" id="ARBA00023027"/>
    </source>
</evidence>